<accession>A0A1I7RNU3</accession>
<dbReference type="eggNOG" id="ENOG502S65K">
    <property type="taxonomic scope" value="Eukaryota"/>
</dbReference>
<organism evidence="2 3">
    <name type="scientific">Bursaphelenchus xylophilus</name>
    <name type="common">Pinewood nematode worm</name>
    <name type="synonym">Aphelenchoides xylophilus</name>
    <dbReference type="NCBI Taxonomy" id="6326"/>
    <lineage>
        <taxon>Eukaryota</taxon>
        <taxon>Metazoa</taxon>
        <taxon>Ecdysozoa</taxon>
        <taxon>Nematoda</taxon>
        <taxon>Chromadorea</taxon>
        <taxon>Rhabditida</taxon>
        <taxon>Tylenchina</taxon>
        <taxon>Tylenchomorpha</taxon>
        <taxon>Aphelenchoidea</taxon>
        <taxon>Aphelenchoididae</taxon>
        <taxon>Bursaphelenchus</taxon>
    </lineage>
</organism>
<evidence type="ECO:0000256" key="1">
    <source>
        <dbReference type="SAM" id="Phobius"/>
    </source>
</evidence>
<sequence>MSPRNLFKYFLFTNHCHFVPQGLKSCRGEADRSGTTSMSPSWALLLCILAHLPWSALLKRHYRRYRPHNYQLTLSIRNHNVTDARFFRLIGVDNTADFFVAPGKTFTKTYEVSRKGWWTLIVEFPDNKFARSPKKIISRDSYPHWIMEVYYYPGQVGFSEWHKMRRRKYRHYRVID</sequence>
<dbReference type="Proteomes" id="UP000095284">
    <property type="component" value="Unplaced"/>
</dbReference>
<dbReference type="WBParaSite" id="BXY_0238200.1">
    <property type="protein sequence ID" value="BXY_0238200.1"/>
    <property type="gene ID" value="BXY_0238200"/>
</dbReference>
<keyword evidence="1" id="KW-1133">Transmembrane helix</keyword>
<keyword evidence="1" id="KW-0812">Transmembrane</keyword>
<keyword evidence="1" id="KW-0472">Membrane</keyword>
<dbReference type="AlphaFoldDB" id="A0A1I7RNU3"/>
<protein>
    <submittedName>
        <fullName evidence="3">DUF3327 domain-containing protein</fullName>
    </submittedName>
</protein>
<name>A0A1I7RNU3_BURXY</name>
<proteinExistence type="predicted"/>
<evidence type="ECO:0000313" key="3">
    <source>
        <dbReference type="WBParaSite" id="BXY_0238200.1"/>
    </source>
</evidence>
<reference evidence="3" key="1">
    <citation type="submission" date="2016-11" db="UniProtKB">
        <authorList>
            <consortium name="WormBaseParasite"/>
        </authorList>
    </citation>
    <scope>IDENTIFICATION</scope>
</reference>
<evidence type="ECO:0000313" key="2">
    <source>
        <dbReference type="Proteomes" id="UP000095284"/>
    </source>
</evidence>
<feature type="transmembrane region" description="Helical" evidence="1">
    <location>
        <begin position="41"/>
        <end position="58"/>
    </location>
</feature>